<keyword evidence="1" id="KW-0812">Transmembrane</keyword>
<evidence type="ECO:0000313" key="5">
    <source>
        <dbReference type="Proteomes" id="UP000001555"/>
    </source>
</evidence>
<dbReference type="Proteomes" id="UP000001555">
    <property type="component" value="Unassembled WGS sequence"/>
</dbReference>
<dbReference type="VEuPathDB" id="VectorBase:ISCI001514"/>
<evidence type="ECO:0000313" key="3">
    <source>
        <dbReference type="EMBL" id="EEC00689.1"/>
    </source>
</evidence>
<keyword evidence="1" id="KW-0472">Membrane</keyword>
<evidence type="ECO:0008006" key="6">
    <source>
        <dbReference type="Google" id="ProtNLM"/>
    </source>
</evidence>
<accession>B7P267</accession>
<proteinExistence type="predicted"/>
<dbReference type="InParanoid" id="B7P267"/>
<dbReference type="EnsemblMetazoa" id="ISCW001514-RA">
    <property type="protein sequence ID" value="ISCW001514-PA"/>
    <property type="gene ID" value="ISCW001514"/>
</dbReference>
<dbReference type="EMBL" id="DS620588">
    <property type="protein sequence ID" value="EEC00689.1"/>
    <property type="molecule type" value="Genomic_DNA"/>
</dbReference>
<gene>
    <name evidence="3" type="ORF">IscW_ISCW001514</name>
</gene>
<feature type="transmembrane region" description="Helical" evidence="1">
    <location>
        <begin position="515"/>
        <end position="536"/>
    </location>
</feature>
<keyword evidence="2" id="KW-0732">Signal</keyword>
<dbReference type="EMBL" id="ABJB010195854">
    <property type="status" value="NOT_ANNOTATED_CDS"/>
    <property type="molecule type" value="Genomic_DNA"/>
</dbReference>
<dbReference type="HOGENOM" id="CLU_438250_0_0_1"/>
<keyword evidence="1" id="KW-1133">Transmembrane helix</keyword>
<sequence length="624" mass="69262">MIDEACSFLLSSWMLLTGAGAATTALSLVAQQPASPDWPLGATVRLAYVLEAATDTRVTCTLGERQLSDYVLRVPTKSVVHRAHRMLVVSNASHVDAGLYVCRARTANVTRVVAWRVHLISRTPCSETHVCNETAGAPCRPCSCPARKMFYGRNRLFRCYDAGWAPTLRVKEHDFHDRRPVVIDYELTTFGDTQMNWYLNNKLVHTHTTLVNSHEHTVTFNKRLVVPGPYLVDVQRYGLLEAHLRNTDMRASATLSLLVTKLRRDLPCNQTTKMRCLPLNAVCGNYSSGGAGSCQCETNVTRWSRETGSCRKLCSTPKDCEPLGPGARCDALLRPAVCECEFPYVYESHRCQKPECVTAQQCRLKHGLRSFCQQGMCACLAGHVLSAGRCEPVPCLSDEECSEPHMRCLGGVCVCDLDYDLLENECRKSAAVHQGTLRVRPEDVPLRDRLRAVHLADGLSCVRVSCELTEDCNVSRAVCMNRMCTCLDLRSPVSNTCPDTDRLAISTDIRYTPTLVYATLGTVFSLAVFSVVIVICSKKREKDFPTQKGPEPRAEEDAFVMALQDVVPERVLDVVTEASKTEETREHEGWLRCLARYIEPSGLYGEMFGPCGDIGSTSFSGHDV</sequence>
<reference evidence="3 5" key="1">
    <citation type="submission" date="2008-03" db="EMBL/GenBank/DDBJ databases">
        <title>Annotation of Ixodes scapularis.</title>
        <authorList>
            <consortium name="Ixodes scapularis Genome Project Consortium"/>
            <person name="Caler E."/>
            <person name="Hannick L.I."/>
            <person name="Bidwell S."/>
            <person name="Joardar V."/>
            <person name="Thiagarajan M."/>
            <person name="Amedeo P."/>
            <person name="Galinsky K.J."/>
            <person name="Schobel S."/>
            <person name="Inman J."/>
            <person name="Hostetler J."/>
            <person name="Miller J."/>
            <person name="Hammond M."/>
            <person name="Megy K."/>
            <person name="Lawson D."/>
            <person name="Kodira C."/>
            <person name="Sutton G."/>
            <person name="Meyer J."/>
            <person name="Hill C.A."/>
            <person name="Birren B."/>
            <person name="Nene V."/>
            <person name="Collins F."/>
            <person name="Alarcon-Chaidez F."/>
            <person name="Wikel S."/>
            <person name="Strausberg R."/>
        </authorList>
    </citation>
    <scope>NUCLEOTIDE SEQUENCE [LARGE SCALE GENOMIC DNA]</scope>
    <source>
        <strain evidence="5">Wikel</strain>
        <strain evidence="3">Wikel colony</strain>
    </source>
</reference>
<keyword evidence="5" id="KW-1185">Reference proteome</keyword>
<dbReference type="VEuPathDB" id="VectorBase:ISCW001514"/>
<evidence type="ECO:0000256" key="2">
    <source>
        <dbReference type="SAM" id="SignalP"/>
    </source>
</evidence>
<reference evidence="4" key="2">
    <citation type="submission" date="2020-05" db="UniProtKB">
        <authorList>
            <consortium name="EnsemblMetazoa"/>
        </authorList>
    </citation>
    <scope>IDENTIFICATION</scope>
    <source>
        <strain evidence="4">wikel</strain>
    </source>
</reference>
<dbReference type="AlphaFoldDB" id="B7P267"/>
<organism>
    <name type="scientific">Ixodes scapularis</name>
    <name type="common">Black-legged tick</name>
    <name type="synonym">Deer tick</name>
    <dbReference type="NCBI Taxonomy" id="6945"/>
    <lineage>
        <taxon>Eukaryota</taxon>
        <taxon>Metazoa</taxon>
        <taxon>Ecdysozoa</taxon>
        <taxon>Arthropoda</taxon>
        <taxon>Chelicerata</taxon>
        <taxon>Arachnida</taxon>
        <taxon>Acari</taxon>
        <taxon>Parasitiformes</taxon>
        <taxon>Ixodida</taxon>
        <taxon>Ixodoidea</taxon>
        <taxon>Ixodidae</taxon>
        <taxon>Ixodinae</taxon>
        <taxon>Ixodes</taxon>
    </lineage>
</organism>
<feature type="signal peptide" evidence="2">
    <location>
        <begin position="1"/>
        <end position="21"/>
    </location>
</feature>
<dbReference type="PANTHER" id="PTHR39069:SF9">
    <property type="entry name" value="EB DOMAIN-CONTAINING PROTEIN"/>
    <property type="match status" value="1"/>
</dbReference>
<feature type="chain" id="PRO_5014567874" description="Ig-like domain-containing protein" evidence="2">
    <location>
        <begin position="22"/>
        <end position="624"/>
    </location>
</feature>
<name>B7P267_IXOSC</name>
<protein>
    <recommendedName>
        <fullName evidence="6">Ig-like domain-containing protein</fullName>
    </recommendedName>
</protein>
<dbReference type="PaxDb" id="6945-B7P267"/>
<dbReference type="PANTHER" id="PTHR39069">
    <property type="entry name" value="ECDYSONE-INDUCIBLE GENE E1, ISOFORM A"/>
    <property type="match status" value="1"/>
</dbReference>
<evidence type="ECO:0000256" key="1">
    <source>
        <dbReference type="SAM" id="Phobius"/>
    </source>
</evidence>
<evidence type="ECO:0000313" key="4">
    <source>
        <dbReference type="EnsemblMetazoa" id="ISCW001514-PA"/>
    </source>
</evidence>